<dbReference type="STRING" id="1123404.SAMN02745784_02115"/>
<keyword evidence="1" id="KW-0472">Membrane</keyword>
<keyword evidence="1" id="KW-0812">Transmembrane</keyword>
<gene>
    <name evidence="2" type="ORF">SAMN02745784_02115</name>
</gene>
<sequence length="106" mass="12337">MDKDRLGNELKIIMEDETKDMKLSQGLRDKILIHRKKTLRDKIRDFLNKEIELPLIPIVVGSALLFIIAGVPKDIIYRRENVRVVDIGSSQMIIRDERSVSRSHEN</sequence>
<keyword evidence="1" id="KW-1133">Transmembrane helix</keyword>
<keyword evidence="3" id="KW-1185">Reference proteome</keyword>
<evidence type="ECO:0000313" key="2">
    <source>
        <dbReference type="EMBL" id="SHE88364.1"/>
    </source>
</evidence>
<dbReference type="Proteomes" id="UP000184114">
    <property type="component" value="Unassembled WGS sequence"/>
</dbReference>
<reference evidence="3" key="1">
    <citation type="submission" date="2016-11" db="EMBL/GenBank/DDBJ databases">
        <authorList>
            <person name="Varghese N."/>
            <person name="Submissions S."/>
        </authorList>
    </citation>
    <scope>NUCLEOTIDE SEQUENCE [LARGE SCALE GENOMIC DNA]</scope>
    <source>
        <strain evidence="3">DSM 18095</strain>
    </source>
</reference>
<protein>
    <submittedName>
        <fullName evidence="2">Uncharacterized protein</fullName>
    </submittedName>
</protein>
<dbReference type="GeneID" id="90994113"/>
<proteinExistence type="predicted"/>
<dbReference type="EMBL" id="FQTY01000009">
    <property type="protein sequence ID" value="SHE88364.1"/>
    <property type="molecule type" value="Genomic_DNA"/>
</dbReference>
<evidence type="ECO:0000256" key="1">
    <source>
        <dbReference type="SAM" id="Phobius"/>
    </source>
</evidence>
<organism evidence="2 3">
    <name type="scientific">Tissierella praeacuta DSM 18095</name>
    <dbReference type="NCBI Taxonomy" id="1123404"/>
    <lineage>
        <taxon>Bacteria</taxon>
        <taxon>Bacillati</taxon>
        <taxon>Bacillota</taxon>
        <taxon>Tissierellia</taxon>
        <taxon>Tissierellales</taxon>
        <taxon>Tissierellaceae</taxon>
        <taxon>Tissierella</taxon>
    </lineage>
</organism>
<accession>A0A1M4X4F2</accession>
<name>A0A1M4X4F2_9FIRM</name>
<dbReference type="RefSeq" id="WP_072976192.1">
    <property type="nucleotide sequence ID" value="NZ_FQTY01000009.1"/>
</dbReference>
<dbReference type="AlphaFoldDB" id="A0A1M4X4F2"/>
<evidence type="ECO:0000313" key="3">
    <source>
        <dbReference type="Proteomes" id="UP000184114"/>
    </source>
</evidence>
<feature type="transmembrane region" description="Helical" evidence="1">
    <location>
        <begin position="53"/>
        <end position="71"/>
    </location>
</feature>